<feature type="non-terminal residue" evidence="14">
    <location>
        <position position="1"/>
    </location>
</feature>
<keyword evidence="15" id="KW-1185">Reference proteome</keyword>
<dbReference type="AlphaFoldDB" id="A0A3A8PM50"/>
<dbReference type="InterPro" id="IPR000594">
    <property type="entry name" value="ThiF_NAD_FAD-bd"/>
</dbReference>
<dbReference type="PANTHER" id="PTHR10953:SF102">
    <property type="entry name" value="ADENYLYLTRANSFERASE AND SULFURTRANSFERASE MOCS3"/>
    <property type="match status" value="1"/>
</dbReference>
<dbReference type="InterPro" id="IPR045886">
    <property type="entry name" value="ThiF/MoeB/HesA"/>
</dbReference>
<evidence type="ECO:0000256" key="4">
    <source>
        <dbReference type="ARBA" id="ARBA00022840"/>
    </source>
</evidence>
<dbReference type="GO" id="GO:0008641">
    <property type="term" value="F:ubiquitin-like modifier activating enzyme activity"/>
    <property type="evidence" value="ECO:0007669"/>
    <property type="project" value="InterPro"/>
</dbReference>
<comment type="subunit">
    <text evidence="7">Homodimer. Forms a stable heterotetrameric complex of 2 MoeB and 2 MoaD during adenylation of MoaD.</text>
</comment>
<evidence type="ECO:0000256" key="8">
    <source>
        <dbReference type="ARBA" id="ARBA00066884"/>
    </source>
</evidence>
<evidence type="ECO:0000256" key="5">
    <source>
        <dbReference type="ARBA" id="ARBA00052218"/>
    </source>
</evidence>
<dbReference type="SUPFAM" id="SSF69572">
    <property type="entry name" value="Activating enzymes of the ubiquitin-like proteins"/>
    <property type="match status" value="1"/>
</dbReference>
<accession>A0A3A8PM50</accession>
<dbReference type="GO" id="GO:0005829">
    <property type="term" value="C:cytosol"/>
    <property type="evidence" value="ECO:0007669"/>
    <property type="project" value="TreeGrafter"/>
</dbReference>
<evidence type="ECO:0000256" key="6">
    <source>
        <dbReference type="ARBA" id="ARBA00055169"/>
    </source>
</evidence>
<dbReference type="InterPro" id="IPR035985">
    <property type="entry name" value="Ubiquitin-activating_enz"/>
</dbReference>
<keyword evidence="3" id="KW-0547">Nucleotide-binding</keyword>
<evidence type="ECO:0000313" key="15">
    <source>
        <dbReference type="Proteomes" id="UP000267003"/>
    </source>
</evidence>
<keyword evidence="2" id="KW-0808">Transferase</keyword>
<dbReference type="CDD" id="cd00757">
    <property type="entry name" value="ThiF_MoeB_HesA_family"/>
    <property type="match status" value="1"/>
</dbReference>
<feature type="domain" description="THIF-type NAD/FAD binding fold" evidence="13">
    <location>
        <begin position="1"/>
        <end position="205"/>
    </location>
</feature>
<proteinExistence type="inferred from homology"/>
<dbReference type="Gene3D" id="3.40.50.720">
    <property type="entry name" value="NAD(P)-binding Rossmann-like Domain"/>
    <property type="match status" value="1"/>
</dbReference>
<dbReference type="Pfam" id="PF00899">
    <property type="entry name" value="ThiF"/>
    <property type="match status" value="1"/>
</dbReference>
<evidence type="ECO:0000256" key="11">
    <source>
        <dbReference type="ARBA" id="ARBA00075328"/>
    </source>
</evidence>
<comment type="similarity">
    <text evidence="1">Belongs to the HesA/MoeB/ThiF family.</text>
</comment>
<evidence type="ECO:0000256" key="7">
    <source>
        <dbReference type="ARBA" id="ARBA00063809"/>
    </source>
</evidence>
<gene>
    <name evidence="14" type="ORF">D7W81_39080</name>
</gene>
<dbReference type="Proteomes" id="UP000267003">
    <property type="component" value="Unassembled WGS sequence"/>
</dbReference>
<evidence type="ECO:0000313" key="14">
    <source>
        <dbReference type="EMBL" id="RKH53612.1"/>
    </source>
</evidence>
<comment type="catalytic activity">
    <reaction evidence="5">
        <text>[molybdopterin-synthase sulfur-carrier protein]-C-terminal Gly-Gly + ATP + H(+) = [molybdopterin-synthase sulfur-carrier protein]-C-terminal Gly-Gly-AMP + diphosphate</text>
        <dbReference type="Rhea" id="RHEA:43616"/>
        <dbReference type="Rhea" id="RHEA-COMP:12159"/>
        <dbReference type="Rhea" id="RHEA-COMP:12202"/>
        <dbReference type="ChEBI" id="CHEBI:15378"/>
        <dbReference type="ChEBI" id="CHEBI:30616"/>
        <dbReference type="ChEBI" id="CHEBI:33019"/>
        <dbReference type="ChEBI" id="CHEBI:90618"/>
        <dbReference type="ChEBI" id="CHEBI:90778"/>
        <dbReference type="EC" id="2.7.7.80"/>
    </reaction>
</comment>
<evidence type="ECO:0000256" key="9">
    <source>
        <dbReference type="ARBA" id="ARBA00073635"/>
    </source>
</evidence>
<dbReference type="EMBL" id="RAWK01000410">
    <property type="protein sequence ID" value="RKH53612.1"/>
    <property type="molecule type" value="Genomic_DNA"/>
</dbReference>
<sequence length="225" mass="23987">GSPAALYLAAAGVGTLGVVDADVVDLSNLQRQVLHTLERRGQPKVQSAKAAIEALNPDVKVVPFQERLTSANVEHILADFDVVLDGGDNFPTRYLLNDACLRMGLPNVHGSVFRFEGQVTTFVPHQGPCYRCLYPAPPPPELAPSCAEAGVLGVLPGLIGMLQATEALKLLLGVGESLVGRLLTFDALGTRFQELKLRRDPECPVCAPGAKVELIDYEQFCATGA</sequence>
<dbReference type="GO" id="GO:0004792">
    <property type="term" value="F:thiosulfate-cyanide sulfurtransferase activity"/>
    <property type="evidence" value="ECO:0007669"/>
    <property type="project" value="TreeGrafter"/>
</dbReference>
<dbReference type="RefSeq" id="WP_208721658.1">
    <property type="nucleotide sequence ID" value="NZ_RAWK01000410.1"/>
</dbReference>
<evidence type="ECO:0000256" key="12">
    <source>
        <dbReference type="ARBA" id="ARBA00078531"/>
    </source>
</evidence>
<dbReference type="GO" id="GO:0061605">
    <property type="term" value="F:molybdopterin-synthase adenylyltransferase activity"/>
    <property type="evidence" value="ECO:0007669"/>
    <property type="project" value="UniProtKB-EC"/>
</dbReference>
<evidence type="ECO:0000259" key="13">
    <source>
        <dbReference type="Pfam" id="PF00899"/>
    </source>
</evidence>
<dbReference type="GO" id="GO:0008146">
    <property type="term" value="F:sulfotransferase activity"/>
    <property type="evidence" value="ECO:0007669"/>
    <property type="project" value="TreeGrafter"/>
</dbReference>
<evidence type="ECO:0000256" key="3">
    <source>
        <dbReference type="ARBA" id="ARBA00022741"/>
    </source>
</evidence>
<dbReference type="EC" id="2.7.7.80" evidence="8"/>
<dbReference type="GO" id="GO:0005524">
    <property type="term" value="F:ATP binding"/>
    <property type="evidence" value="ECO:0007669"/>
    <property type="project" value="UniProtKB-KW"/>
</dbReference>
<dbReference type="PANTHER" id="PTHR10953">
    <property type="entry name" value="UBIQUITIN-ACTIVATING ENZYME E1"/>
    <property type="match status" value="1"/>
</dbReference>
<protein>
    <recommendedName>
        <fullName evidence="9">Molybdopterin-synthase adenylyltransferase</fullName>
        <ecNumber evidence="8">2.7.7.80</ecNumber>
    </recommendedName>
    <alternativeName>
        <fullName evidence="12">MoaD protein adenylase</fullName>
    </alternativeName>
    <alternativeName>
        <fullName evidence="10">Molybdopterin-converting factor subunit 1 adenylase</fullName>
    </alternativeName>
    <alternativeName>
        <fullName evidence="11">Sulfur carrier protein MoaD adenylyltransferase</fullName>
    </alternativeName>
</protein>
<evidence type="ECO:0000256" key="1">
    <source>
        <dbReference type="ARBA" id="ARBA00009919"/>
    </source>
</evidence>
<evidence type="ECO:0000256" key="2">
    <source>
        <dbReference type="ARBA" id="ARBA00022679"/>
    </source>
</evidence>
<comment type="caution">
    <text evidence="14">The sequence shown here is derived from an EMBL/GenBank/DDBJ whole genome shotgun (WGS) entry which is preliminary data.</text>
</comment>
<reference evidence="15" key="1">
    <citation type="submission" date="2018-09" db="EMBL/GenBank/DDBJ databases">
        <authorList>
            <person name="Livingstone P.G."/>
            <person name="Whitworth D.E."/>
        </authorList>
    </citation>
    <scope>NUCLEOTIDE SEQUENCE [LARGE SCALE GENOMIC DNA]</scope>
    <source>
        <strain evidence="15">AB050A</strain>
    </source>
</reference>
<name>A0A3A8PM50_9BACT</name>
<comment type="function">
    <text evidence="6">Catalyzes the adenylation by ATP of the carboxyl group of the C-terminal glycine of sulfur carrier protein MoaD.</text>
</comment>
<organism evidence="14 15">
    <name type="scientific">Corallococcus aberystwythensis</name>
    <dbReference type="NCBI Taxonomy" id="2316722"/>
    <lineage>
        <taxon>Bacteria</taxon>
        <taxon>Pseudomonadati</taxon>
        <taxon>Myxococcota</taxon>
        <taxon>Myxococcia</taxon>
        <taxon>Myxococcales</taxon>
        <taxon>Cystobacterineae</taxon>
        <taxon>Myxococcaceae</taxon>
        <taxon>Corallococcus</taxon>
    </lineage>
</organism>
<keyword evidence="4" id="KW-0067">ATP-binding</keyword>
<dbReference type="FunFam" id="3.40.50.720:FF:000033">
    <property type="entry name" value="Adenylyltransferase and sulfurtransferase MOCS3"/>
    <property type="match status" value="1"/>
</dbReference>
<evidence type="ECO:0000256" key="10">
    <source>
        <dbReference type="ARBA" id="ARBA00075110"/>
    </source>
</evidence>